<evidence type="ECO:0000313" key="2">
    <source>
        <dbReference type="Proteomes" id="UP000499080"/>
    </source>
</evidence>
<evidence type="ECO:0000313" key="1">
    <source>
        <dbReference type="EMBL" id="GBO01811.1"/>
    </source>
</evidence>
<protein>
    <submittedName>
        <fullName evidence="1">Uncharacterized protein</fullName>
    </submittedName>
</protein>
<gene>
    <name evidence="1" type="ORF">AVEN_32043_1</name>
</gene>
<proteinExistence type="predicted"/>
<dbReference type="EMBL" id="BGPR01029793">
    <property type="protein sequence ID" value="GBO01811.1"/>
    <property type="molecule type" value="Genomic_DNA"/>
</dbReference>
<dbReference type="Proteomes" id="UP000499080">
    <property type="component" value="Unassembled WGS sequence"/>
</dbReference>
<reference evidence="1 2" key="1">
    <citation type="journal article" date="2019" name="Sci. Rep.">
        <title>Orb-weaving spider Araneus ventricosus genome elucidates the spidroin gene catalogue.</title>
        <authorList>
            <person name="Kono N."/>
            <person name="Nakamura H."/>
            <person name="Ohtoshi R."/>
            <person name="Moran D.A.P."/>
            <person name="Shinohara A."/>
            <person name="Yoshida Y."/>
            <person name="Fujiwara M."/>
            <person name="Mori M."/>
            <person name="Tomita M."/>
            <person name="Arakawa K."/>
        </authorList>
    </citation>
    <scope>NUCLEOTIDE SEQUENCE [LARGE SCALE GENOMIC DNA]</scope>
</reference>
<sequence length="138" mass="15726">MSRLSAVDGAGYGSRRHLTTKRHLHEKDCLKATMHIFERMKILMQQDHMHSSRDFRKLFVLSLAGINDEKLNLNSQSVQGLAESPQHFCEGMSPLLRSIRESLGKTSATRLNGYMMANIRLLKLIESTNLIQESNMEP</sequence>
<dbReference type="AlphaFoldDB" id="A0A4Y2TP12"/>
<name>A0A4Y2TP12_ARAVE</name>
<keyword evidence="2" id="KW-1185">Reference proteome</keyword>
<accession>A0A4Y2TP12</accession>
<comment type="caution">
    <text evidence="1">The sequence shown here is derived from an EMBL/GenBank/DDBJ whole genome shotgun (WGS) entry which is preliminary data.</text>
</comment>
<organism evidence="1 2">
    <name type="scientific">Araneus ventricosus</name>
    <name type="common">Orbweaver spider</name>
    <name type="synonym">Epeira ventricosa</name>
    <dbReference type="NCBI Taxonomy" id="182803"/>
    <lineage>
        <taxon>Eukaryota</taxon>
        <taxon>Metazoa</taxon>
        <taxon>Ecdysozoa</taxon>
        <taxon>Arthropoda</taxon>
        <taxon>Chelicerata</taxon>
        <taxon>Arachnida</taxon>
        <taxon>Araneae</taxon>
        <taxon>Araneomorphae</taxon>
        <taxon>Entelegynae</taxon>
        <taxon>Araneoidea</taxon>
        <taxon>Araneidae</taxon>
        <taxon>Araneus</taxon>
    </lineage>
</organism>